<name>A0A918GIM1_9PSEU</name>
<dbReference type="PROSITE" id="PS00379">
    <property type="entry name" value="CDP_ALCOHOL_P_TRANSF"/>
    <property type="match status" value="1"/>
</dbReference>
<comment type="subcellular location">
    <subcellularLocation>
        <location evidence="1">Membrane</location>
        <topology evidence="1">Multi-pass membrane protein</topology>
    </subcellularLocation>
</comment>
<dbReference type="PANTHER" id="PTHR14269">
    <property type="entry name" value="CDP-DIACYLGLYCEROL--GLYCEROL-3-PHOSPHATE 3-PHOSPHATIDYLTRANSFERASE-RELATED"/>
    <property type="match status" value="1"/>
</dbReference>
<reference evidence="14" key="1">
    <citation type="journal article" date="2014" name="Int. J. Syst. Evol. Microbiol.">
        <title>Complete genome sequence of Corynebacterium casei LMG S-19264T (=DSM 44701T), isolated from a smear-ripened cheese.</title>
        <authorList>
            <consortium name="US DOE Joint Genome Institute (JGI-PGF)"/>
            <person name="Walter F."/>
            <person name="Albersmeier A."/>
            <person name="Kalinowski J."/>
            <person name="Ruckert C."/>
        </authorList>
    </citation>
    <scope>NUCLEOTIDE SEQUENCE</scope>
    <source>
        <strain evidence="14">JCM 3276</strain>
    </source>
</reference>
<keyword evidence="9" id="KW-0594">Phospholipid biosynthesis</keyword>
<comment type="similarity">
    <text evidence="2 12">Belongs to the CDP-alcohol phosphatidyltransferase class-I family.</text>
</comment>
<evidence type="ECO:0000256" key="2">
    <source>
        <dbReference type="ARBA" id="ARBA00010441"/>
    </source>
</evidence>
<evidence type="ECO:0000256" key="7">
    <source>
        <dbReference type="ARBA" id="ARBA00023098"/>
    </source>
</evidence>
<evidence type="ECO:0000256" key="6">
    <source>
        <dbReference type="ARBA" id="ARBA00022989"/>
    </source>
</evidence>
<dbReference type="NCBIfam" id="TIGR00560">
    <property type="entry name" value="pgsA"/>
    <property type="match status" value="1"/>
</dbReference>
<dbReference type="InterPro" id="IPR050324">
    <property type="entry name" value="CDP-alcohol_PTase-I"/>
</dbReference>
<keyword evidence="15" id="KW-1185">Reference proteome</keyword>
<dbReference type="PANTHER" id="PTHR14269:SF52">
    <property type="entry name" value="PHOSPHATIDYLGLYCEROPHOSPHATE SYNTHASE-RELATED"/>
    <property type="match status" value="1"/>
</dbReference>
<dbReference type="EC" id="2.7.8.5" evidence="11"/>
<keyword evidence="3" id="KW-0444">Lipid biosynthesis</keyword>
<dbReference type="Gene3D" id="1.20.120.1760">
    <property type="match status" value="1"/>
</dbReference>
<dbReference type="PIRSF" id="PIRSF000847">
    <property type="entry name" value="Phos_ph_gly_syn"/>
    <property type="match status" value="1"/>
</dbReference>
<organism evidence="14 15">
    <name type="scientific">Actinokineospora fastidiosa</name>
    <dbReference type="NCBI Taxonomy" id="1816"/>
    <lineage>
        <taxon>Bacteria</taxon>
        <taxon>Bacillati</taxon>
        <taxon>Actinomycetota</taxon>
        <taxon>Actinomycetes</taxon>
        <taxon>Pseudonocardiales</taxon>
        <taxon>Pseudonocardiaceae</taxon>
        <taxon>Actinokineospora</taxon>
    </lineage>
</organism>
<keyword evidence="7" id="KW-0443">Lipid metabolism</keyword>
<keyword evidence="5 13" id="KW-0812">Transmembrane</keyword>
<evidence type="ECO:0000256" key="1">
    <source>
        <dbReference type="ARBA" id="ARBA00004141"/>
    </source>
</evidence>
<gene>
    <name evidence="14" type="primary">pgsA</name>
    <name evidence="14" type="ORF">GCM10010171_37070</name>
</gene>
<keyword evidence="6 13" id="KW-1133">Transmembrane helix</keyword>
<evidence type="ECO:0000256" key="4">
    <source>
        <dbReference type="ARBA" id="ARBA00022679"/>
    </source>
</evidence>
<dbReference type="GO" id="GO:0016020">
    <property type="term" value="C:membrane"/>
    <property type="evidence" value="ECO:0007669"/>
    <property type="project" value="UniProtKB-SubCell"/>
</dbReference>
<dbReference type="InterPro" id="IPR000462">
    <property type="entry name" value="CDP-OH_P_trans"/>
</dbReference>
<dbReference type="InterPro" id="IPR048254">
    <property type="entry name" value="CDP_ALCOHOL_P_TRANSF_CS"/>
</dbReference>
<sequence length="206" mass="21919">MPTEGEDAATRPAPPVPAPVPTHVPVLNIANLLTLSRLALVPVFLLALFAGGDFWRWTSAFVFAVASITDHVDGRLARRHGLITDFGKIADPIADKALTGAALIGLSVLGELPWWVTVVIAVREVGVTLLRFWVIRHGVIPASRGGKLKTLLQVVAIGLFLVPLPGFLHVVAWVVMGAAIALTVVTGVDYAVRAVRLRARGKRAVA</sequence>
<dbReference type="InterPro" id="IPR004570">
    <property type="entry name" value="Phosphatidylglycerol_P_synth"/>
</dbReference>
<feature type="transmembrane region" description="Helical" evidence="13">
    <location>
        <begin position="112"/>
        <end position="134"/>
    </location>
</feature>
<proteinExistence type="inferred from homology"/>
<feature type="transmembrane region" description="Helical" evidence="13">
    <location>
        <begin position="38"/>
        <end position="57"/>
    </location>
</feature>
<dbReference type="GO" id="GO:0046474">
    <property type="term" value="P:glycerophospholipid biosynthetic process"/>
    <property type="evidence" value="ECO:0007669"/>
    <property type="project" value="TreeGrafter"/>
</dbReference>
<evidence type="ECO:0000256" key="5">
    <source>
        <dbReference type="ARBA" id="ARBA00022692"/>
    </source>
</evidence>
<dbReference type="Proteomes" id="UP000660680">
    <property type="component" value="Unassembled WGS sequence"/>
</dbReference>
<evidence type="ECO:0000313" key="15">
    <source>
        <dbReference type="Proteomes" id="UP000660680"/>
    </source>
</evidence>
<feature type="transmembrane region" description="Helical" evidence="13">
    <location>
        <begin position="170"/>
        <end position="192"/>
    </location>
</feature>
<evidence type="ECO:0000256" key="11">
    <source>
        <dbReference type="NCBIfam" id="TIGR00560"/>
    </source>
</evidence>
<keyword evidence="10" id="KW-1208">Phospholipid metabolism</keyword>
<dbReference type="EMBL" id="BMRB01000002">
    <property type="protein sequence ID" value="GGS38727.1"/>
    <property type="molecule type" value="Genomic_DNA"/>
</dbReference>
<evidence type="ECO:0000256" key="8">
    <source>
        <dbReference type="ARBA" id="ARBA00023136"/>
    </source>
</evidence>
<keyword evidence="8 13" id="KW-0472">Membrane</keyword>
<dbReference type="AlphaFoldDB" id="A0A918GIM1"/>
<dbReference type="Pfam" id="PF01066">
    <property type="entry name" value="CDP-OH_P_transf"/>
    <property type="match status" value="1"/>
</dbReference>
<evidence type="ECO:0000256" key="3">
    <source>
        <dbReference type="ARBA" id="ARBA00022516"/>
    </source>
</evidence>
<keyword evidence="4 12" id="KW-0808">Transferase</keyword>
<evidence type="ECO:0000256" key="12">
    <source>
        <dbReference type="RuleBase" id="RU003750"/>
    </source>
</evidence>
<protein>
    <recommendedName>
        <fullName evidence="11">CDP-diacylglycerol--glycerol-3-phosphate 3-phosphatidyltransferase</fullName>
        <ecNumber evidence="11">2.7.8.5</ecNumber>
    </recommendedName>
</protein>
<feature type="transmembrane region" description="Helical" evidence="13">
    <location>
        <begin position="146"/>
        <end position="164"/>
    </location>
</feature>
<accession>A0A918GIM1</accession>
<evidence type="ECO:0000313" key="14">
    <source>
        <dbReference type="EMBL" id="GGS38727.1"/>
    </source>
</evidence>
<evidence type="ECO:0000256" key="10">
    <source>
        <dbReference type="ARBA" id="ARBA00023264"/>
    </source>
</evidence>
<dbReference type="GO" id="GO:0008444">
    <property type="term" value="F:CDP-diacylglycerol-glycerol-3-phosphate 3-phosphatidyltransferase activity"/>
    <property type="evidence" value="ECO:0007669"/>
    <property type="project" value="UniProtKB-UniRule"/>
</dbReference>
<evidence type="ECO:0000256" key="13">
    <source>
        <dbReference type="SAM" id="Phobius"/>
    </source>
</evidence>
<reference evidence="14" key="2">
    <citation type="submission" date="2020-09" db="EMBL/GenBank/DDBJ databases">
        <authorList>
            <person name="Sun Q."/>
            <person name="Ohkuma M."/>
        </authorList>
    </citation>
    <scope>NUCLEOTIDE SEQUENCE</scope>
    <source>
        <strain evidence="14">JCM 3276</strain>
    </source>
</reference>
<evidence type="ECO:0000256" key="9">
    <source>
        <dbReference type="ARBA" id="ARBA00023209"/>
    </source>
</evidence>
<dbReference type="InterPro" id="IPR043130">
    <property type="entry name" value="CDP-OH_PTrfase_TM_dom"/>
</dbReference>
<comment type="caution">
    <text evidence="14">The sequence shown here is derived from an EMBL/GenBank/DDBJ whole genome shotgun (WGS) entry which is preliminary data.</text>
</comment>